<evidence type="ECO:0000313" key="3">
    <source>
        <dbReference type="EMBL" id="MFC4754439.1"/>
    </source>
</evidence>
<comment type="caution">
    <text evidence="3">The sequence shown here is derived from an EMBL/GenBank/DDBJ whole genome shotgun (WGS) entry which is preliminary data.</text>
</comment>
<reference evidence="4" key="1">
    <citation type="journal article" date="2019" name="Int. J. Syst. Evol. Microbiol.">
        <title>The Global Catalogue of Microorganisms (GCM) 10K type strain sequencing project: providing services to taxonomists for standard genome sequencing and annotation.</title>
        <authorList>
            <consortium name="The Broad Institute Genomics Platform"/>
            <consortium name="The Broad Institute Genome Sequencing Center for Infectious Disease"/>
            <person name="Wu L."/>
            <person name="Ma J."/>
        </authorList>
    </citation>
    <scope>NUCLEOTIDE SEQUENCE [LARGE SCALE GENOMIC DNA]</scope>
    <source>
        <strain evidence="4">JCM 11882</strain>
    </source>
</reference>
<proteinExistence type="predicted"/>
<evidence type="ECO:0000259" key="2">
    <source>
        <dbReference type="Pfam" id="PF04230"/>
    </source>
</evidence>
<organism evidence="3 4">
    <name type="scientific">Dietzia aurantiaca</name>
    <dbReference type="NCBI Taxonomy" id="983873"/>
    <lineage>
        <taxon>Bacteria</taxon>
        <taxon>Bacillati</taxon>
        <taxon>Actinomycetota</taxon>
        <taxon>Actinomycetes</taxon>
        <taxon>Mycobacteriales</taxon>
        <taxon>Dietziaceae</taxon>
        <taxon>Dietzia</taxon>
    </lineage>
</organism>
<dbReference type="EMBL" id="JBHSHP010000018">
    <property type="protein sequence ID" value="MFC4754439.1"/>
    <property type="molecule type" value="Genomic_DNA"/>
</dbReference>
<feature type="domain" description="Polysaccharide pyruvyl transferase" evidence="2">
    <location>
        <begin position="69"/>
        <end position="267"/>
    </location>
</feature>
<evidence type="ECO:0000256" key="1">
    <source>
        <dbReference type="SAM" id="MobiDB-lite"/>
    </source>
</evidence>
<keyword evidence="4" id="KW-1185">Reference proteome</keyword>
<dbReference type="RefSeq" id="WP_344992358.1">
    <property type="nucleotide sequence ID" value="NZ_BAABCD010000019.1"/>
</dbReference>
<gene>
    <name evidence="3" type="ORF">ACFO7U_06575</name>
</gene>
<evidence type="ECO:0000313" key="4">
    <source>
        <dbReference type="Proteomes" id="UP001595836"/>
    </source>
</evidence>
<feature type="region of interest" description="Disordered" evidence="1">
    <location>
        <begin position="1"/>
        <end position="25"/>
    </location>
</feature>
<name>A0ABV9PQB6_9ACTN</name>
<accession>A0ABV9PQB6</accession>
<dbReference type="InterPro" id="IPR007345">
    <property type="entry name" value="Polysacch_pyruvyl_Trfase"/>
</dbReference>
<dbReference type="GO" id="GO:0016740">
    <property type="term" value="F:transferase activity"/>
    <property type="evidence" value="ECO:0007669"/>
    <property type="project" value="UniProtKB-KW"/>
</dbReference>
<sequence length="484" mass="50216">MSSPLRRAASVDPSPPSPGERLPDRVAAGLRQRARRRLDGLRAAADARWGRPRDESRPIYLVAPAGHPNHGDEQLLAGWLRYLRHRLPGTPVVVDCHTPGQAAVLHHAEHPDVLFTDTLWRLAGEHAGYEPSAADAGADSEATATHAAAVVAFCRHAVADLGTRPALASGIELLRSASIIHLIGGGYVNDQWPHHLGVVAGAAEAGRLADANVVATGQGFTPCADVGPLADALAGFDLVTVRDAASRRLLADTDAPVHLVGDDGWLSLAGGGGIEAGDHPVYSDDPHAARDLVLCAQSDLAEPEVVAGAVAQILAAWKIPGERITVVESIPGGDRVVWDLVCARADAASGTDAGTVGGGDDDEVGHALAGLQLPMARFVPFQELWATGLPARSGQVWLTTRFHPHLFAAARGASGVALRSGSAYYDVKHASLADAGSPWATVNAHDVVVDPRVPNPPTAGGFDSSAVSALIAAAEALADEVYPL</sequence>
<dbReference type="Proteomes" id="UP001595836">
    <property type="component" value="Unassembled WGS sequence"/>
</dbReference>
<dbReference type="Pfam" id="PF04230">
    <property type="entry name" value="PS_pyruv_trans"/>
    <property type="match status" value="1"/>
</dbReference>
<protein>
    <submittedName>
        <fullName evidence="3">Polysaccharide pyruvyl transferase family protein</fullName>
    </submittedName>
</protein>
<keyword evidence="3" id="KW-0808">Transferase</keyword>